<dbReference type="AlphaFoldDB" id="A0A8H6YC08"/>
<reference evidence="1" key="1">
    <citation type="submission" date="2020-05" db="EMBL/GenBank/DDBJ databases">
        <title>Mycena genomes resolve the evolution of fungal bioluminescence.</title>
        <authorList>
            <person name="Tsai I.J."/>
        </authorList>
    </citation>
    <scope>NUCLEOTIDE SEQUENCE</scope>
    <source>
        <strain evidence="1">160909Yilan</strain>
    </source>
</reference>
<dbReference type="SUPFAM" id="SSF81383">
    <property type="entry name" value="F-box domain"/>
    <property type="match status" value="1"/>
</dbReference>
<dbReference type="InterPro" id="IPR036047">
    <property type="entry name" value="F-box-like_dom_sf"/>
</dbReference>
<dbReference type="Proteomes" id="UP000623467">
    <property type="component" value="Unassembled WGS sequence"/>
</dbReference>
<sequence length="363" mass="41535">MQNPLLIQELVDECLSYLFASDLRACALVNKSWSHAAQRSIFGVVSVPRSLRVWKRLDRILHASSHLGSNIHTLILWRDTTVNIELFENICNLHFPCLQIVSIHLICVLTAWSAQALQRLLSLPTVRQVEMDCNFTEYTFQDFHSIWDECSPDIRRLRLRCHGMALAPLHPLYSFQRRTSPPITLESLKVDPTTNIDDWLNHDLCPFDLSQLVSLSGCSMPMFSWPRLTSALQTIETLEFVLPSLGTAVVDLSSFPNLKFFRLRVHPLERALDNLSNTLSTIPPSSRIRQIVFCLDTPQSSAFQLIDFKVAALQMQHLEGVGLEMDADRFAQWAPYCHRLGMKNLLCRTDPDWFEHRLSHTAG</sequence>
<proteinExistence type="predicted"/>
<evidence type="ECO:0000313" key="2">
    <source>
        <dbReference type="Proteomes" id="UP000623467"/>
    </source>
</evidence>
<protein>
    <recommendedName>
        <fullName evidence="3">F-box domain-containing protein</fullName>
    </recommendedName>
</protein>
<gene>
    <name evidence="1" type="ORF">MSAN_01445900</name>
</gene>
<evidence type="ECO:0008006" key="3">
    <source>
        <dbReference type="Google" id="ProtNLM"/>
    </source>
</evidence>
<dbReference type="OrthoDB" id="3035705at2759"/>
<evidence type="ECO:0000313" key="1">
    <source>
        <dbReference type="EMBL" id="KAF7355295.1"/>
    </source>
</evidence>
<organism evidence="1 2">
    <name type="scientific">Mycena sanguinolenta</name>
    <dbReference type="NCBI Taxonomy" id="230812"/>
    <lineage>
        <taxon>Eukaryota</taxon>
        <taxon>Fungi</taxon>
        <taxon>Dikarya</taxon>
        <taxon>Basidiomycota</taxon>
        <taxon>Agaricomycotina</taxon>
        <taxon>Agaricomycetes</taxon>
        <taxon>Agaricomycetidae</taxon>
        <taxon>Agaricales</taxon>
        <taxon>Marasmiineae</taxon>
        <taxon>Mycenaceae</taxon>
        <taxon>Mycena</taxon>
    </lineage>
</organism>
<keyword evidence="2" id="KW-1185">Reference proteome</keyword>
<dbReference type="EMBL" id="JACAZH010000011">
    <property type="protein sequence ID" value="KAF7355295.1"/>
    <property type="molecule type" value="Genomic_DNA"/>
</dbReference>
<comment type="caution">
    <text evidence="1">The sequence shown here is derived from an EMBL/GenBank/DDBJ whole genome shotgun (WGS) entry which is preliminary data.</text>
</comment>
<name>A0A8H6YC08_9AGAR</name>
<accession>A0A8H6YC08</accession>